<dbReference type="CDD" id="cd16442">
    <property type="entry name" value="BPL"/>
    <property type="match status" value="1"/>
</dbReference>
<comment type="catalytic activity">
    <reaction evidence="6">
        <text>biotin + L-lysyl-[protein] + ATP = N(6)-biotinyl-L-lysyl-[protein] + AMP + diphosphate + H(+)</text>
        <dbReference type="Rhea" id="RHEA:11756"/>
        <dbReference type="Rhea" id="RHEA-COMP:9752"/>
        <dbReference type="Rhea" id="RHEA-COMP:10505"/>
        <dbReference type="ChEBI" id="CHEBI:15378"/>
        <dbReference type="ChEBI" id="CHEBI:29969"/>
        <dbReference type="ChEBI" id="CHEBI:30616"/>
        <dbReference type="ChEBI" id="CHEBI:33019"/>
        <dbReference type="ChEBI" id="CHEBI:57586"/>
        <dbReference type="ChEBI" id="CHEBI:83144"/>
        <dbReference type="ChEBI" id="CHEBI:456215"/>
        <dbReference type="EC" id="6.3.4.15"/>
    </reaction>
</comment>
<dbReference type="InterPro" id="IPR004143">
    <property type="entry name" value="BPL_LPL_catalytic"/>
</dbReference>
<gene>
    <name evidence="8" type="ORF">HNP32_001601</name>
</gene>
<comment type="caution">
    <text evidence="8">The sequence shown here is derived from an EMBL/GenBank/DDBJ whole genome shotgun (WGS) entry which is preliminary data.</text>
</comment>
<dbReference type="AlphaFoldDB" id="A0A7W7IPF1"/>
<protein>
    <recommendedName>
        <fullName evidence="5">biotin--[biotin carboxyl-carrier protein] ligase</fullName>
        <ecNumber evidence="5">6.3.4.15</ecNumber>
    </recommendedName>
</protein>
<evidence type="ECO:0000259" key="7">
    <source>
        <dbReference type="PROSITE" id="PS51733"/>
    </source>
</evidence>
<keyword evidence="2" id="KW-0547">Nucleotide-binding</keyword>
<name>A0A7W7IPF1_9CAUL</name>
<feature type="domain" description="BPL/LPL catalytic" evidence="7">
    <location>
        <begin position="1"/>
        <end position="186"/>
    </location>
</feature>
<dbReference type="PROSITE" id="PS51733">
    <property type="entry name" value="BPL_LPL_CATALYTIC"/>
    <property type="match status" value="1"/>
</dbReference>
<dbReference type="InterPro" id="IPR008988">
    <property type="entry name" value="Transcriptional_repressor_C"/>
</dbReference>
<dbReference type="EC" id="6.3.4.15" evidence="5"/>
<dbReference type="RefSeq" id="WP_184268784.1">
    <property type="nucleotide sequence ID" value="NZ_JACHKY010000002.1"/>
</dbReference>
<dbReference type="SUPFAM" id="SSF50037">
    <property type="entry name" value="C-terminal domain of transcriptional repressors"/>
    <property type="match status" value="1"/>
</dbReference>
<dbReference type="PANTHER" id="PTHR12835">
    <property type="entry name" value="BIOTIN PROTEIN LIGASE"/>
    <property type="match status" value="1"/>
</dbReference>
<dbReference type="PANTHER" id="PTHR12835:SF5">
    <property type="entry name" value="BIOTIN--PROTEIN LIGASE"/>
    <property type="match status" value="1"/>
</dbReference>
<evidence type="ECO:0000313" key="8">
    <source>
        <dbReference type="EMBL" id="MBB4797877.1"/>
    </source>
</evidence>
<dbReference type="InterPro" id="IPR004408">
    <property type="entry name" value="Biotin_CoA_COase_ligase"/>
</dbReference>
<keyword evidence="9" id="KW-1185">Reference proteome</keyword>
<dbReference type="Proteomes" id="UP000539957">
    <property type="component" value="Unassembled WGS sequence"/>
</dbReference>
<dbReference type="Pfam" id="PF02237">
    <property type="entry name" value="BPL_C"/>
    <property type="match status" value="1"/>
</dbReference>
<evidence type="ECO:0000256" key="2">
    <source>
        <dbReference type="ARBA" id="ARBA00022741"/>
    </source>
</evidence>
<evidence type="ECO:0000313" key="9">
    <source>
        <dbReference type="Proteomes" id="UP000539957"/>
    </source>
</evidence>
<keyword evidence="1 8" id="KW-0436">Ligase</keyword>
<dbReference type="Gene3D" id="2.30.30.100">
    <property type="match status" value="1"/>
</dbReference>
<dbReference type="InterPro" id="IPR045864">
    <property type="entry name" value="aa-tRNA-synth_II/BPL/LPL"/>
</dbReference>
<evidence type="ECO:0000256" key="6">
    <source>
        <dbReference type="ARBA" id="ARBA00047846"/>
    </source>
</evidence>
<dbReference type="Gene3D" id="3.30.930.10">
    <property type="entry name" value="Bira Bifunctional Protein, Domain 2"/>
    <property type="match status" value="1"/>
</dbReference>
<dbReference type="SUPFAM" id="SSF55681">
    <property type="entry name" value="Class II aaRS and biotin synthetases"/>
    <property type="match status" value="1"/>
</dbReference>
<evidence type="ECO:0000256" key="4">
    <source>
        <dbReference type="ARBA" id="ARBA00023267"/>
    </source>
</evidence>
<evidence type="ECO:0000256" key="5">
    <source>
        <dbReference type="ARBA" id="ARBA00024227"/>
    </source>
</evidence>
<dbReference type="NCBIfam" id="TIGR00121">
    <property type="entry name" value="birA_ligase"/>
    <property type="match status" value="1"/>
</dbReference>
<reference evidence="8 9" key="1">
    <citation type="submission" date="2020-08" db="EMBL/GenBank/DDBJ databases">
        <title>Functional genomics of gut bacteria from endangered species of beetles.</title>
        <authorList>
            <person name="Carlos-Shanley C."/>
        </authorList>
    </citation>
    <scope>NUCLEOTIDE SEQUENCE [LARGE SCALE GENOMIC DNA]</scope>
    <source>
        <strain evidence="8 9">S00123</strain>
    </source>
</reference>
<dbReference type="EMBL" id="JACHKY010000002">
    <property type="protein sequence ID" value="MBB4797877.1"/>
    <property type="molecule type" value="Genomic_DNA"/>
</dbReference>
<dbReference type="GO" id="GO:0005737">
    <property type="term" value="C:cytoplasm"/>
    <property type="evidence" value="ECO:0007669"/>
    <property type="project" value="TreeGrafter"/>
</dbReference>
<dbReference type="GO" id="GO:0005524">
    <property type="term" value="F:ATP binding"/>
    <property type="evidence" value="ECO:0007669"/>
    <property type="project" value="UniProtKB-KW"/>
</dbReference>
<evidence type="ECO:0000256" key="1">
    <source>
        <dbReference type="ARBA" id="ARBA00022598"/>
    </source>
</evidence>
<organism evidence="8 9">
    <name type="scientific">Brevundimonas bullata</name>
    <dbReference type="NCBI Taxonomy" id="13160"/>
    <lineage>
        <taxon>Bacteria</taxon>
        <taxon>Pseudomonadati</taxon>
        <taxon>Pseudomonadota</taxon>
        <taxon>Alphaproteobacteria</taxon>
        <taxon>Caulobacterales</taxon>
        <taxon>Caulobacteraceae</taxon>
        <taxon>Brevundimonas</taxon>
    </lineage>
</organism>
<sequence length="253" mass="26487">MAAPVLILDETDSTNAEARRCAEAGEVGPLWIAARRQTAGRGRRGRKWESESGNLASSLLLLTQKSPAEAAQLTFAASLAVADLLDRYVPPALVTIKWPNDVLLDGRKTSGILIESGPAPAFGMTAGGLWLAIGIGVNLSRTPGGTERPATCIAEHLGQGVAAAPSVDEAAQALAETFGVWLDRWMTFGFQPVLDAWIARTPSLYGPCTARLTNETLTGTADGVEADGSLRLKLSDGSLRVISAGDVFFGEAA</sequence>
<accession>A0A7W7IPF1</accession>
<evidence type="ECO:0000256" key="3">
    <source>
        <dbReference type="ARBA" id="ARBA00022840"/>
    </source>
</evidence>
<keyword evidence="4" id="KW-0092">Biotin</keyword>
<dbReference type="InterPro" id="IPR003142">
    <property type="entry name" value="BPL_C"/>
</dbReference>
<dbReference type="GO" id="GO:0004077">
    <property type="term" value="F:biotin--[biotin carboxyl-carrier protein] ligase activity"/>
    <property type="evidence" value="ECO:0007669"/>
    <property type="project" value="UniProtKB-EC"/>
</dbReference>
<dbReference type="Pfam" id="PF03099">
    <property type="entry name" value="BPL_LplA_LipB"/>
    <property type="match status" value="1"/>
</dbReference>
<keyword evidence="3" id="KW-0067">ATP-binding</keyword>
<proteinExistence type="predicted"/>